<dbReference type="AlphaFoldDB" id="A0AAD4HFH2"/>
<dbReference type="RefSeq" id="XP_041221286.1">
    <property type="nucleotide sequence ID" value="XM_041367841.1"/>
</dbReference>
<reference evidence="1" key="1">
    <citation type="journal article" date="2020" name="New Phytol.">
        <title>Comparative genomics reveals dynamic genome evolution in host specialist ectomycorrhizal fungi.</title>
        <authorList>
            <person name="Lofgren L.A."/>
            <person name="Nguyen N.H."/>
            <person name="Vilgalys R."/>
            <person name="Ruytinx J."/>
            <person name="Liao H.L."/>
            <person name="Branco S."/>
            <person name="Kuo A."/>
            <person name="LaButti K."/>
            <person name="Lipzen A."/>
            <person name="Andreopoulos W."/>
            <person name="Pangilinan J."/>
            <person name="Riley R."/>
            <person name="Hundley H."/>
            <person name="Na H."/>
            <person name="Barry K."/>
            <person name="Grigoriev I.V."/>
            <person name="Stajich J.E."/>
            <person name="Kennedy P.G."/>
        </authorList>
    </citation>
    <scope>NUCLEOTIDE SEQUENCE</scope>
    <source>
        <strain evidence="1">FC203</strain>
    </source>
</reference>
<proteinExistence type="predicted"/>
<accession>A0AAD4HFH2</accession>
<comment type="caution">
    <text evidence="1">The sequence shown here is derived from an EMBL/GenBank/DDBJ whole genome shotgun (WGS) entry which is preliminary data.</text>
</comment>
<dbReference type="Proteomes" id="UP001195769">
    <property type="component" value="Unassembled WGS sequence"/>
</dbReference>
<name>A0AAD4HFH2_9AGAM</name>
<sequence>MSFSIPPEIKNQIMTLATCTQSAAAIHLTISQVVHPCMEKLLYQNIIIHGQEDANRFLQCLYWRLMPVEFAHKSVKALFLVGSIEPSTVIEIISLCSGLISLHLTLRNNQFAMDVSSLWRILDVLPLKSLVLTLNMQFEPFLSVAHTFTHLSHFEVNRNHFLGLPREMLDSIQPLTHLCAVLSPHFADPDAVAHLISNARLRLIAFRVEDSHIDVEEFLEENSICDRRIVLLPAELPV</sequence>
<dbReference type="EMBL" id="JABBWK010000063">
    <property type="protein sequence ID" value="KAG1895710.1"/>
    <property type="molecule type" value="Genomic_DNA"/>
</dbReference>
<dbReference type="GeneID" id="64662139"/>
<keyword evidence="2" id="KW-1185">Reference proteome</keyword>
<evidence type="ECO:0000313" key="2">
    <source>
        <dbReference type="Proteomes" id="UP001195769"/>
    </source>
</evidence>
<protein>
    <submittedName>
        <fullName evidence="1">Uncharacterized protein</fullName>
    </submittedName>
</protein>
<organism evidence="1 2">
    <name type="scientific">Suillus fuscotomentosus</name>
    <dbReference type="NCBI Taxonomy" id="1912939"/>
    <lineage>
        <taxon>Eukaryota</taxon>
        <taxon>Fungi</taxon>
        <taxon>Dikarya</taxon>
        <taxon>Basidiomycota</taxon>
        <taxon>Agaricomycotina</taxon>
        <taxon>Agaricomycetes</taxon>
        <taxon>Agaricomycetidae</taxon>
        <taxon>Boletales</taxon>
        <taxon>Suillineae</taxon>
        <taxon>Suillaceae</taxon>
        <taxon>Suillus</taxon>
    </lineage>
</organism>
<evidence type="ECO:0000313" key="1">
    <source>
        <dbReference type="EMBL" id="KAG1895710.1"/>
    </source>
</evidence>
<gene>
    <name evidence="1" type="ORF">F5891DRAFT_1193880</name>
</gene>